<accession>A0A855X1M3</accession>
<sequence length="193" mass="21983">MKRSLLAIVIGAGLLGGCVRVRFEPETKQQQTDASALQSKDMRSQWAARLQKETTGLKLRSTKTLVDSVTVQYLRYGDLVAERWRAGNQGQPQPMTEADVRAMVAKGTETQEPLFRAYEEMFEYALEQLKLSREVDDSTVALLTNYGNHLYDTYSAVFFPTGAVEQYENKLYQLGQNGRDLSEELDRVIRVYR</sequence>
<evidence type="ECO:0000313" key="1">
    <source>
        <dbReference type="EMBL" id="PWB69915.1"/>
    </source>
</evidence>
<proteinExistence type="predicted"/>
<evidence type="ECO:0000313" key="2">
    <source>
        <dbReference type="Proteomes" id="UP000250918"/>
    </source>
</evidence>
<dbReference type="PROSITE" id="PS51257">
    <property type="entry name" value="PROKAR_LIPOPROTEIN"/>
    <property type="match status" value="1"/>
</dbReference>
<protein>
    <submittedName>
        <fullName evidence="1">Uncharacterized protein</fullName>
    </submittedName>
</protein>
<dbReference type="AlphaFoldDB" id="A0A855X1M3"/>
<gene>
    <name evidence="1" type="ORF">C3F09_09925</name>
</gene>
<comment type="caution">
    <text evidence="1">The sequence shown here is derived from an EMBL/GenBank/DDBJ whole genome shotgun (WGS) entry which is preliminary data.</text>
</comment>
<name>A0A855X1M3_9BACT</name>
<organism evidence="1 2">
    <name type="scientific">candidate division GN15 bacterium</name>
    <dbReference type="NCBI Taxonomy" id="2072418"/>
    <lineage>
        <taxon>Bacteria</taxon>
        <taxon>candidate division GN15</taxon>
    </lineage>
</organism>
<dbReference type="Proteomes" id="UP000250918">
    <property type="component" value="Unassembled WGS sequence"/>
</dbReference>
<reference evidence="1 2" key="1">
    <citation type="journal article" date="2018" name="ISME J.">
        <title>A methanotrophic archaeon couples anaerobic oxidation of methane to Fe(III) reduction.</title>
        <authorList>
            <person name="Cai C."/>
            <person name="Leu A.O."/>
            <person name="Xie G.J."/>
            <person name="Guo J."/>
            <person name="Feng Y."/>
            <person name="Zhao J.X."/>
            <person name="Tyson G.W."/>
            <person name="Yuan Z."/>
            <person name="Hu S."/>
        </authorList>
    </citation>
    <scope>NUCLEOTIDE SEQUENCE [LARGE SCALE GENOMIC DNA]</scope>
    <source>
        <strain evidence="1">FeB_12</strain>
    </source>
</reference>
<dbReference type="EMBL" id="PQAP01000160">
    <property type="protein sequence ID" value="PWB69915.1"/>
    <property type="molecule type" value="Genomic_DNA"/>
</dbReference>